<dbReference type="EMBL" id="CAFBNF010000046">
    <property type="protein sequence ID" value="CAB4937267.1"/>
    <property type="molecule type" value="Genomic_DNA"/>
</dbReference>
<accession>A0A6J7J3Q2</accession>
<protein>
    <submittedName>
        <fullName evidence="1">Unannotated protein</fullName>
    </submittedName>
</protein>
<evidence type="ECO:0000313" key="1">
    <source>
        <dbReference type="EMBL" id="CAB4937267.1"/>
    </source>
</evidence>
<dbReference type="AlphaFoldDB" id="A0A6J7J3Q2"/>
<proteinExistence type="predicted"/>
<sequence length="99" mass="9898">MKTRFIGTACGLALVLGALGVPTAGAATVATCNGARATIVSSAAIVTGTPEPRGAVKIKLAATAIPGEYTFLLGYADTIGNRGWNEASYAGYPSINVVP</sequence>
<gene>
    <name evidence="1" type="ORF">UFOPK3773_00617</name>
</gene>
<reference evidence="1" key="1">
    <citation type="submission" date="2020-05" db="EMBL/GenBank/DDBJ databases">
        <authorList>
            <person name="Chiriac C."/>
            <person name="Salcher M."/>
            <person name="Ghai R."/>
            <person name="Kavagutti S V."/>
        </authorList>
    </citation>
    <scope>NUCLEOTIDE SEQUENCE</scope>
</reference>
<name>A0A6J7J3Q2_9ZZZZ</name>
<organism evidence="1">
    <name type="scientific">freshwater metagenome</name>
    <dbReference type="NCBI Taxonomy" id="449393"/>
    <lineage>
        <taxon>unclassified sequences</taxon>
        <taxon>metagenomes</taxon>
        <taxon>ecological metagenomes</taxon>
    </lineage>
</organism>